<evidence type="ECO:0000313" key="1">
    <source>
        <dbReference type="EMBL" id="MDF3873961.1"/>
    </source>
</evidence>
<dbReference type="Proteomes" id="UP001217741">
    <property type="component" value="Unassembled WGS sequence"/>
</dbReference>
<comment type="caution">
    <text evidence="1">The sequence shown here is derived from an EMBL/GenBank/DDBJ whole genome shotgun (WGS) entry which is preliminary data.</text>
</comment>
<proteinExistence type="predicted"/>
<dbReference type="PROSITE" id="PS51318">
    <property type="entry name" value="TAT"/>
    <property type="match status" value="1"/>
</dbReference>
<organism evidence="1 2">
    <name type="scientific">Pseudomonas putida</name>
    <name type="common">Arthrobacter siderocapsulatus</name>
    <dbReference type="NCBI Taxonomy" id="303"/>
    <lineage>
        <taxon>Bacteria</taxon>
        <taxon>Pseudomonadati</taxon>
        <taxon>Pseudomonadota</taxon>
        <taxon>Gammaproteobacteria</taxon>
        <taxon>Pseudomonadales</taxon>
        <taxon>Pseudomonadaceae</taxon>
        <taxon>Pseudomonas</taxon>
    </lineage>
</organism>
<dbReference type="InterPro" id="IPR006311">
    <property type="entry name" value="TAT_signal"/>
</dbReference>
<gene>
    <name evidence="1" type="ORF">P3W50_26365</name>
</gene>
<protein>
    <submittedName>
        <fullName evidence="1">Tat (Twin-arginine translocation) pathway signal sequence</fullName>
    </submittedName>
</protein>
<name>A0AAW6PZE9_PSEPU</name>
<reference evidence="1" key="1">
    <citation type="submission" date="2023-03" db="EMBL/GenBank/DDBJ databases">
        <title>Draft assemblies of triclosan tolerant bacteria isolated from returned activated sludge.</title>
        <authorList>
            <person name="Van Hamelsveld S."/>
        </authorList>
    </citation>
    <scope>NUCLEOTIDE SEQUENCE</scope>
    <source>
        <strain evidence="1">GW210012_S60</strain>
    </source>
</reference>
<dbReference type="AlphaFoldDB" id="A0AAW6PZE9"/>
<dbReference type="RefSeq" id="WP_009681576.1">
    <property type="nucleotide sequence ID" value="NZ_BQII01000006.1"/>
</dbReference>
<evidence type="ECO:0000313" key="2">
    <source>
        <dbReference type="Proteomes" id="UP001217741"/>
    </source>
</evidence>
<sequence>MQDIQASRRSFLKGSGGILLGTLLFTSGPIALLAPSKTWALEMKMLNNDQAARLIVVVRRIYPHDQMEDAVYAFAIKALDDRAVTDPSILPLLEQGLNELDKSADGAWLNLDEPRQLALLESIQTTPFFTLIRSVSVNALYSNELAYQHFGYEGASFPKGGYLMRGFNDLKWLPAAPTEASPPAFS</sequence>
<dbReference type="EMBL" id="JARJLO010000386">
    <property type="protein sequence ID" value="MDF3873961.1"/>
    <property type="molecule type" value="Genomic_DNA"/>
</dbReference>
<accession>A0AAW6PZE9</accession>